<feature type="transmembrane region" description="Helical" evidence="2">
    <location>
        <begin position="180"/>
        <end position="200"/>
    </location>
</feature>
<protein>
    <submittedName>
        <fullName evidence="3">Uncharacterized protein</fullName>
    </submittedName>
</protein>
<organism evidence="3 4">
    <name type="scientific">Pinctada imbricata</name>
    <name type="common">Atlantic pearl-oyster</name>
    <name type="synonym">Pinctada martensii</name>
    <dbReference type="NCBI Taxonomy" id="66713"/>
    <lineage>
        <taxon>Eukaryota</taxon>
        <taxon>Metazoa</taxon>
        <taxon>Spiralia</taxon>
        <taxon>Lophotrochozoa</taxon>
        <taxon>Mollusca</taxon>
        <taxon>Bivalvia</taxon>
        <taxon>Autobranchia</taxon>
        <taxon>Pteriomorphia</taxon>
        <taxon>Pterioida</taxon>
        <taxon>Pterioidea</taxon>
        <taxon>Pteriidae</taxon>
        <taxon>Pinctada</taxon>
    </lineage>
</organism>
<evidence type="ECO:0000256" key="1">
    <source>
        <dbReference type="SAM" id="MobiDB-lite"/>
    </source>
</evidence>
<evidence type="ECO:0000256" key="2">
    <source>
        <dbReference type="SAM" id="Phobius"/>
    </source>
</evidence>
<gene>
    <name evidence="3" type="ORF">FSP39_001565</name>
</gene>
<reference evidence="3" key="1">
    <citation type="submission" date="2019-08" db="EMBL/GenBank/DDBJ databases">
        <title>The improved chromosome-level genome for the pearl oyster Pinctada fucata martensii using PacBio sequencing and Hi-C.</title>
        <authorList>
            <person name="Zheng Z."/>
        </authorList>
    </citation>
    <scope>NUCLEOTIDE SEQUENCE</scope>
    <source>
        <strain evidence="3">ZZ-2019</strain>
        <tissue evidence="3">Adductor muscle</tissue>
    </source>
</reference>
<name>A0AA88Y9U3_PINIB</name>
<keyword evidence="4" id="KW-1185">Reference proteome</keyword>
<keyword evidence="2" id="KW-1133">Transmembrane helix</keyword>
<feature type="compositionally biased region" description="Basic residues" evidence="1">
    <location>
        <begin position="157"/>
        <end position="175"/>
    </location>
</feature>
<comment type="caution">
    <text evidence="3">The sequence shown here is derived from an EMBL/GenBank/DDBJ whole genome shotgun (WGS) entry which is preliminary data.</text>
</comment>
<evidence type="ECO:0000313" key="3">
    <source>
        <dbReference type="EMBL" id="KAK3101179.1"/>
    </source>
</evidence>
<accession>A0AA88Y9U3</accession>
<sequence>MSYRIVEKCPEDENSWTSRSRTFMCKRAGQRYHCMMSSLNSLVELCHKPRALDATDGCPILEIVNRRFHIKSVKCLYENKVCPDLSRWTDIFTHQMYKYPDCIISQLQDKNNRFLMLVLLICFSLKIGANESTEVTTPFYISRGIEDIGFTEPGYTNRKKGKSKKPKHRNRHKKKNQIEGGGGVGVILFLGLGAMFCVLFKRIKIVRNQVESVRYERSVRRDDDNGSAYTTVGTLRTEAEPTYMELSTYDQISDVTRERPKSQQYITVGTLESSDSRRNSGYLEMSPRQLPEISEISGSRRNSDYLEPVSMETAEGLKNRQYIEIIK</sequence>
<dbReference type="EMBL" id="VSWD01000005">
    <property type="protein sequence ID" value="KAK3101179.1"/>
    <property type="molecule type" value="Genomic_DNA"/>
</dbReference>
<keyword evidence="2" id="KW-0812">Transmembrane</keyword>
<dbReference type="AlphaFoldDB" id="A0AA88Y9U3"/>
<dbReference type="Proteomes" id="UP001186944">
    <property type="component" value="Unassembled WGS sequence"/>
</dbReference>
<keyword evidence="2" id="KW-0472">Membrane</keyword>
<feature type="region of interest" description="Disordered" evidence="1">
    <location>
        <begin position="152"/>
        <end position="177"/>
    </location>
</feature>
<evidence type="ECO:0000313" key="4">
    <source>
        <dbReference type="Proteomes" id="UP001186944"/>
    </source>
</evidence>
<proteinExistence type="predicted"/>